<feature type="compositionally biased region" description="Basic and acidic residues" evidence="1">
    <location>
        <begin position="37"/>
        <end position="56"/>
    </location>
</feature>
<dbReference type="Proteomes" id="UP001196413">
    <property type="component" value="Unassembled WGS sequence"/>
</dbReference>
<accession>A0AAD5QIU3</accession>
<gene>
    <name evidence="2" type="ORF">KIN20_003779</name>
</gene>
<reference evidence="2" key="1">
    <citation type="submission" date="2021-06" db="EMBL/GenBank/DDBJ databases">
        <title>Parelaphostrongylus tenuis whole genome reference sequence.</title>
        <authorList>
            <person name="Garwood T.J."/>
            <person name="Larsen P.A."/>
            <person name="Fountain-Jones N.M."/>
            <person name="Garbe J.R."/>
            <person name="Macchietto M.G."/>
            <person name="Kania S.A."/>
            <person name="Gerhold R.W."/>
            <person name="Richards J.E."/>
            <person name="Wolf T.M."/>
        </authorList>
    </citation>
    <scope>NUCLEOTIDE SEQUENCE</scope>
    <source>
        <strain evidence="2">MNPRO001-30</strain>
        <tissue evidence="2">Meninges</tissue>
    </source>
</reference>
<proteinExistence type="predicted"/>
<evidence type="ECO:0000313" key="2">
    <source>
        <dbReference type="EMBL" id="KAJ1348476.1"/>
    </source>
</evidence>
<dbReference type="EMBL" id="JAHQIW010000511">
    <property type="protein sequence ID" value="KAJ1348476.1"/>
    <property type="molecule type" value="Genomic_DNA"/>
</dbReference>
<organism evidence="2 3">
    <name type="scientific">Parelaphostrongylus tenuis</name>
    <name type="common">Meningeal worm</name>
    <dbReference type="NCBI Taxonomy" id="148309"/>
    <lineage>
        <taxon>Eukaryota</taxon>
        <taxon>Metazoa</taxon>
        <taxon>Ecdysozoa</taxon>
        <taxon>Nematoda</taxon>
        <taxon>Chromadorea</taxon>
        <taxon>Rhabditida</taxon>
        <taxon>Rhabditina</taxon>
        <taxon>Rhabditomorpha</taxon>
        <taxon>Strongyloidea</taxon>
        <taxon>Metastrongylidae</taxon>
        <taxon>Parelaphostrongylus</taxon>
    </lineage>
</organism>
<feature type="compositionally biased region" description="Gly residues" evidence="1">
    <location>
        <begin position="1"/>
        <end position="10"/>
    </location>
</feature>
<feature type="compositionally biased region" description="Low complexity" evidence="1">
    <location>
        <begin position="269"/>
        <end position="279"/>
    </location>
</feature>
<comment type="caution">
    <text evidence="2">The sequence shown here is derived from an EMBL/GenBank/DDBJ whole genome shotgun (WGS) entry which is preliminary data.</text>
</comment>
<feature type="region of interest" description="Disordered" evidence="1">
    <location>
        <begin position="266"/>
        <end position="299"/>
    </location>
</feature>
<evidence type="ECO:0000313" key="3">
    <source>
        <dbReference type="Proteomes" id="UP001196413"/>
    </source>
</evidence>
<sequence>MDRQANGGGFFQRCFGGSTTGQERQATSPPSRALSPYRDENDYATIDRLRFGKRESSMPASPRNVRFTEDPSSQIFNSRAQMQYRPRASGHPRGYGSRSTQQSLTQLDEATLDLLRLSSEPDNFAAPIAFTSSKRINPAADYLPKAASTSSVNKVIRSGFGGPVRVAQVYNWAVEDDYQDVTRGSRQQLGDANTNRTRARGLSPEAIRRNEMQIRSTTSEARDGQQAYGFSPPQPRRAIEEINGVAYMTPSNGYMSDSPIESSLVTRGLSSPLASPSPQLDRENLSPEYKTPAMTPTSTRRTETIIDYEQKKHGPPVVRTTVEGKLKMEKIVGADLITVDSCVSGAWTVRDTVTNYKIKSTIGKKSLILEEIKDGHSKFKITLIENGETKMEREATLEIPEFMTKKDYLTEVGQRLLKDLREDADAVSAVTHVEVEIIEDITNILKTYVIGERADDYMDEQMIDGVHYEAHVDRTPSPIEEKKVEKIYIDTLSLEDASHELEKAEINISREGHHFEGEGALKRVRRLESDESDEIVSKTRCANVAADCRLARREDSSTFTVHIAVPLTQTISMILTRRRAQKRKEFAKEFAMTQSVQQFEDESSLRYFTKVEPIEVEGRKLVQHYEEDRSVARVQEVLVQRKARETEADGRKYEMELQGQKLVGDAVIKRRGRTIDSESSEELALPQAMIVSEREAQGGQYEMEMRGVTLRGEKTFRSERRVYESESEESLHWHDGSPTTIDLIKKESNSFFDVVFEISNIHEPIVTSIKRAVMKTESCGVNSAFMLPKDNAEEASIVMKAKLMWRENFFGKELSEQHLQVTISLQNLSKPGDKEKSAERNLAAINHMKIERNFREITSEQLMMLYKFENTVPTTEEALVLRREKNRHEASFFTAAVEFEHITLNTLLSHSGEMLLSERTLKAPNTIKNAVRLKEMSLEHATSVIYLHKMLDLQDQYADTVARDKHIRSSILTTRAASESSLVYQFALKRQSSFPCDMVVQADIRTANTLSSSFRSWASENRMISTALMLNRGAGAQTAAIKISDRNRQETTTHVAEYGHAQQHCAVMLKNTGGIHGSTSAALAEAVTVDRSSIATISHEVLELPPLSRIALQSCHLWPKVMSFIRKKTGTTVSYGQIQPKPQANAVEEYLISEHRRLADTTTVSSTKESTIGCVNDVKHMDRSEKLEATFVRKYMEETSFKTFATQEEEDSSRYEYSRADQIYGVQKTRVETPKLTVSKKALETQDDSSFGLWKTLEFKDEKVAFVQSEANQEHLFESVHAPVKSEIDTARVFRQDNSADTSSVVNLDQYQSACRVFNIEHGECEKRFAKDDAISSASYYPVDTELKSEEATMYEFGSRTVGMTGTLGFLTPKDSEIDKASIRLVDVSQLQELKSVIATSDTSIEKSCLIKQKDTTRETSEQVLLPNDVNREERSGKTEVTFVGKPLEKIAIESLAAHKEEGSAQYEYSRKDQIYGVEKTQTEAPKLMMSKEASEAQDESSFGLWKTSDVKDVKIETLRGEANQEHLFQSVSAPLEFEIETTGEFRQDTSADTSSLVNLNRYQSASRVFNIEQGKCDYRLAKDAAMSSTSYYPMDTELKSEEATVHEFGSRTVCMTGALGFLTPKDFEIDEASIRLEDVRQLQELKSVIATSDTSIEKSCLIKQKDTTRETSEQVLLPNDVNREERSGKTEVTFVGKPLEKIAIESLAAHKEEGSAQYEYSRKDQIYGVEKTQTEAPKLMMSKEASEAQDESSFGLWKTSDVKDVKIETLRGEANQEHLFQSVSAPLEFEIETTGEFRQDTSADTSSLVNLNRYQSASRVFNIEQGKCDYRLAKDAAMSSTSYYPMDTELKSEEATVHEFGSRTVCMTGALGFLTPKDFEIDEASIRLEDVRQLQELKSVIATSDTSIEKSCLIKQKDTTRETSEQVYFLMM</sequence>
<feature type="region of interest" description="Disordered" evidence="1">
    <location>
        <begin position="215"/>
        <end position="236"/>
    </location>
</feature>
<protein>
    <submittedName>
        <fullName evidence="2">Uncharacterized protein</fullName>
    </submittedName>
</protein>
<evidence type="ECO:0000256" key="1">
    <source>
        <dbReference type="SAM" id="MobiDB-lite"/>
    </source>
</evidence>
<feature type="region of interest" description="Disordered" evidence="1">
    <location>
        <begin position="1"/>
        <end position="103"/>
    </location>
</feature>
<name>A0AAD5QIU3_PARTN</name>
<feature type="compositionally biased region" description="Polar residues" evidence="1">
    <location>
        <begin position="70"/>
        <end position="81"/>
    </location>
</feature>
<feature type="compositionally biased region" description="Polar residues" evidence="1">
    <location>
        <begin position="20"/>
        <end position="30"/>
    </location>
</feature>
<keyword evidence="3" id="KW-1185">Reference proteome</keyword>